<dbReference type="PANTHER" id="PTHR31920:SF37">
    <property type="entry name" value="B3 DOMAIN-CONTAINING TRANSCRIPTION FACTOR VRN1"/>
    <property type="match status" value="1"/>
</dbReference>
<accession>A0AAD8H9G4</accession>
<evidence type="ECO:0000256" key="3">
    <source>
        <dbReference type="ARBA" id="ARBA00023125"/>
    </source>
</evidence>
<proteinExistence type="predicted"/>
<dbReference type="Gene3D" id="2.40.330.10">
    <property type="entry name" value="DNA-binding pseudobarrel domain"/>
    <property type="match status" value="2"/>
</dbReference>
<dbReference type="PROSITE" id="PS50863">
    <property type="entry name" value="B3"/>
    <property type="match status" value="1"/>
</dbReference>
<protein>
    <recommendedName>
        <fullName evidence="6">TF-B3 domain-containing protein</fullName>
    </recommendedName>
</protein>
<dbReference type="InterPro" id="IPR050655">
    <property type="entry name" value="Plant_B3_domain"/>
</dbReference>
<evidence type="ECO:0000256" key="1">
    <source>
        <dbReference type="ARBA" id="ARBA00004123"/>
    </source>
</evidence>
<evidence type="ECO:0000256" key="5">
    <source>
        <dbReference type="ARBA" id="ARBA00023242"/>
    </source>
</evidence>
<feature type="domain" description="TF-B3" evidence="6">
    <location>
        <begin position="196"/>
        <end position="247"/>
    </location>
</feature>
<dbReference type="GO" id="GO:0003677">
    <property type="term" value="F:DNA binding"/>
    <property type="evidence" value="ECO:0007669"/>
    <property type="project" value="UniProtKB-KW"/>
</dbReference>
<keyword evidence="2" id="KW-0805">Transcription regulation</keyword>
<sequence length="488" mass="56822">MFLFILLNNKKYEKAGDEVSLETTNSTKMSMKKVLAMHSKTYLATKLTVSGFVVANFPCFFEFGRLRIPKKFNEQYGPTIPNDIVLITENGDRWFCEYDHMSCRIIGALHSDVKNDEKHMVAFKVSRNDSIIEKKDGALFFFNVSWSDFSFFRLVIQSVHLNAEYDKVPICEDMYENFKNWNNGERITLWLLNKCWEVQIEWSDYYCMFGIGWSKFVKDADIGIGDTCIFECTGNRLKFNICIERGEVHDFIIGNPDLCWVKFFQIVFFQSLEQDRIVLPISLWDSLGKVLSASVEFVMPSNQTWSICYERDSSSFVFIKDFATFYELKEDFFVTFEYLGHSSFFVRIFDKSSLEISYFKLYKTSKGDTILLNSEYQFGFAKGNLVDVIYFRNSKGIVKDYVEMLDKFYDGSTLLSLSKRRRIFGRFVIILGCSSSNHKLHNVYIGNFVRSFSKDWTNGSISRHVNGRRVEDPVEAVPENADVAEKRS</sequence>
<keyword evidence="8" id="KW-1185">Reference proteome</keyword>
<comment type="caution">
    <text evidence="7">The sequence shown here is derived from an EMBL/GenBank/DDBJ whole genome shotgun (WGS) entry which is preliminary data.</text>
</comment>
<dbReference type="PANTHER" id="PTHR31920">
    <property type="entry name" value="B3 DOMAIN-CONTAINING"/>
    <property type="match status" value="1"/>
</dbReference>
<dbReference type="AlphaFoldDB" id="A0AAD8H9G4"/>
<evidence type="ECO:0000313" key="7">
    <source>
        <dbReference type="EMBL" id="KAK1363607.1"/>
    </source>
</evidence>
<evidence type="ECO:0000256" key="4">
    <source>
        <dbReference type="ARBA" id="ARBA00023163"/>
    </source>
</evidence>
<organism evidence="7 8">
    <name type="scientific">Heracleum sosnowskyi</name>
    <dbReference type="NCBI Taxonomy" id="360622"/>
    <lineage>
        <taxon>Eukaryota</taxon>
        <taxon>Viridiplantae</taxon>
        <taxon>Streptophyta</taxon>
        <taxon>Embryophyta</taxon>
        <taxon>Tracheophyta</taxon>
        <taxon>Spermatophyta</taxon>
        <taxon>Magnoliopsida</taxon>
        <taxon>eudicotyledons</taxon>
        <taxon>Gunneridae</taxon>
        <taxon>Pentapetalae</taxon>
        <taxon>asterids</taxon>
        <taxon>campanulids</taxon>
        <taxon>Apiales</taxon>
        <taxon>Apiaceae</taxon>
        <taxon>Apioideae</taxon>
        <taxon>apioid superclade</taxon>
        <taxon>Tordylieae</taxon>
        <taxon>Tordyliinae</taxon>
        <taxon>Heracleum</taxon>
    </lineage>
</organism>
<dbReference type="EMBL" id="JAUIZM010000009">
    <property type="protein sequence ID" value="KAK1363607.1"/>
    <property type="molecule type" value="Genomic_DNA"/>
</dbReference>
<dbReference type="Proteomes" id="UP001237642">
    <property type="component" value="Unassembled WGS sequence"/>
</dbReference>
<dbReference type="InterPro" id="IPR003340">
    <property type="entry name" value="B3_DNA-bd"/>
</dbReference>
<dbReference type="SUPFAM" id="SSF101936">
    <property type="entry name" value="DNA-binding pseudobarrel domain"/>
    <property type="match status" value="3"/>
</dbReference>
<dbReference type="GO" id="GO:0005634">
    <property type="term" value="C:nucleus"/>
    <property type="evidence" value="ECO:0007669"/>
    <property type="project" value="UniProtKB-SubCell"/>
</dbReference>
<dbReference type="SMART" id="SM01019">
    <property type="entry name" value="B3"/>
    <property type="match status" value="2"/>
</dbReference>
<dbReference type="InterPro" id="IPR015300">
    <property type="entry name" value="DNA-bd_pseudobarrel_sf"/>
</dbReference>
<keyword evidence="3" id="KW-0238">DNA-binding</keyword>
<reference evidence="7" key="1">
    <citation type="submission" date="2023-02" db="EMBL/GenBank/DDBJ databases">
        <title>Genome of toxic invasive species Heracleum sosnowskyi carries increased number of genes despite the absence of recent whole-genome duplications.</title>
        <authorList>
            <person name="Schelkunov M."/>
            <person name="Shtratnikova V."/>
            <person name="Makarenko M."/>
            <person name="Klepikova A."/>
            <person name="Omelchenko D."/>
            <person name="Novikova G."/>
            <person name="Obukhova E."/>
            <person name="Bogdanov V."/>
            <person name="Penin A."/>
            <person name="Logacheva M."/>
        </authorList>
    </citation>
    <scope>NUCLEOTIDE SEQUENCE</scope>
    <source>
        <strain evidence="7">Hsosn_3</strain>
        <tissue evidence="7">Leaf</tissue>
    </source>
</reference>
<evidence type="ECO:0000256" key="2">
    <source>
        <dbReference type="ARBA" id="ARBA00023015"/>
    </source>
</evidence>
<keyword evidence="4" id="KW-0804">Transcription</keyword>
<reference evidence="7" key="2">
    <citation type="submission" date="2023-05" db="EMBL/GenBank/DDBJ databases">
        <authorList>
            <person name="Schelkunov M.I."/>
        </authorList>
    </citation>
    <scope>NUCLEOTIDE SEQUENCE</scope>
    <source>
        <strain evidence="7">Hsosn_3</strain>
        <tissue evidence="7">Leaf</tissue>
    </source>
</reference>
<comment type="subcellular location">
    <subcellularLocation>
        <location evidence="1">Nucleus</location>
    </subcellularLocation>
</comment>
<name>A0AAD8H9G4_9APIA</name>
<gene>
    <name evidence="7" type="ORF">POM88_039168</name>
</gene>
<keyword evidence="5" id="KW-0539">Nucleus</keyword>
<evidence type="ECO:0000259" key="6">
    <source>
        <dbReference type="PROSITE" id="PS50863"/>
    </source>
</evidence>
<evidence type="ECO:0000313" key="8">
    <source>
        <dbReference type="Proteomes" id="UP001237642"/>
    </source>
</evidence>